<dbReference type="PANTHER" id="PTHR10127:SF890">
    <property type="entry name" value="ZINC METALLOPROTEINASE NAS-13"/>
    <property type="match status" value="1"/>
</dbReference>
<feature type="binding site" evidence="2">
    <location>
        <position position="180"/>
    </location>
    <ligand>
        <name>Zn(2+)</name>
        <dbReference type="ChEBI" id="CHEBI:29105"/>
        <note>catalytic</note>
    </ligand>
</feature>
<protein>
    <recommendedName>
        <fullName evidence="3">Metalloendopeptidase</fullName>
        <ecNumber evidence="3">3.4.24.-</ecNumber>
    </recommendedName>
</protein>
<evidence type="ECO:0000256" key="2">
    <source>
        <dbReference type="PROSITE-ProRule" id="PRU01211"/>
    </source>
</evidence>
<dbReference type="EC" id="3.4.24.-" evidence="3"/>
<organism evidence="5 6">
    <name type="scientific">Parascaris univalens</name>
    <name type="common">Nematode worm</name>
    <dbReference type="NCBI Taxonomy" id="6257"/>
    <lineage>
        <taxon>Eukaryota</taxon>
        <taxon>Metazoa</taxon>
        <taxon>Ecdysozoa</taxon>
        <taxon>Nematoda</taxon>
        <taxon>Chromadorea</taxon>
        <taxon>Rhabditida</taxon>
        <taxon>Spirurina</taxon>
        <taxon>Ascaridomorpha</taxon>
        <taxon>Ascaridoidea</taxon>
        <taxon>Ascarididae</taxon>
        <taxon>Parascaris</taxon>
    </lineage>
</organism>
<proteinExistence type="predicted"/>
<accession>A0A915AQ77</accession>
<dbReference type="AlphaFoldDB" id="A0A915AQ77"/>
<keyword evidence="2 3" id="KW-0645">Protease</keyword>
<feature type="binding site" evidence="2">
    <location>
        <position position="184"/>
    </location>
    <ligand>
        <name>Zn(2+)</name>
        <dbReference type="ChEBI" id="CHEBI:29105"/>
        <note>catalytic</note>
    </ligand>
</feature>
<evidence type="ECO:0000256" key="1">
    <source>
        <dbReference type="ARBA" id="ARBA00023157"/>
    </source>
</evidence>
<dbReference type="GO" id="GO:0006508">
    <property type="term" value="P:proteolysis"/>
    <property type="evidence" value="ECO:0007669"/>
    <property type="project" value="UniProtKB-KW"/>
</dbReference>
<dbReference type="PRINTS" id="PR00480">
    <property type="entry name" value="ASTACIN"/>
</dbReference>
<dbReference type="GO" id="GO:0008270">
    <property type="term" value="F:zinc ion binding"/>
    <property type="evidence" value="ECO:0007669"/>
    <property type="project" value="UniProtKB-UniRule"/>
</dbReference>
<evidence type="ECO:0000313" key="6">
    <source>
        <dbReference type="WBParaSite" id="PgR010_g211_t01"/>
    </source>
</evidence>
<comment type="cofactor">
    <cofactor evidence="2 3">
        <name>Zn(2+)</name>
        <dbReference type="ChEBI" id="CHEBI:29105"/>
    </cofactor>
    <text evidence="2 3">Binds 1 zinc ion per subunit.</text>
</comment>
<keyword evidence="2 3" id="KW-0479">Metal-binding</keyword>
<dbReference type="Gene3D" id="3.40.390.10">
    <property type="entry name" value="Collagenase (Catalytic Domain)"/>
    <property type="match status" value="1"/>
</dbReference>
<keyword evidence="2 3" id="KW-0378">Hydrolase</keyword>
<dbReference type="WBParaSite" id="PgR010_g211_t01">
    <property type="protein sequence ID" value="PgR010_g211_t01"/>
    <property type="gene ID" value="PgR010_g211"/>
</dbReference>
<dbReference type="InterPro" id="IPR006026">
    <property type="entry name" value="Peptidase_Metallo"/>
</dbReference>
<dbReference type="GO" id="GO:0004222">
    <property type="term" value="F:metalloendopeptidase activity"/>
    <property type="evidence" value="ECO:0007669"/>
    <property type="project" value="UniProtKB-UniRule"/>
</dbReference>
<feature type="active site" evidence="2">
    <location>
        <position position="181"/>
    </location>
</feature>
<name>A0A915AQ77_PARUN</name>
<dbReference type="PANTHER" id="PTHR10127">
    <property type="entry name" value="DISCOIDIN, CUB, EGF, LAMININ , AND ZINC METALLOPROTEASE DOMAIN CONTAINING"/>
    <property type="match status" value="1"/>
</dbReference>
<sequence length="232" mass="25726">MDDSVGALDSRAAIAVVNPLNRGRCGCLVDVKLVDKSSPDSETYLTDEDFKRAKLGLNDGDKTVDDSEMYNSNRFEGDIANAGLSSENMARFIGTSSGTSVMGVMRNAVRQSYQSRAKIADVFEEYTKFTCIKFTPKTDEDYDYIHIFPDDGCYSMVGRVGGRQEVSLASGCLEKGIIIHELMHTVGFFHEQSRADRDDYVTILWENIQDGLSGQLTQTVLFSLNIIEVIPD</sequence>
<dbReference type="InterPro" id="IPR001506">
    <property type="entry name" value="Peptidase_M12A"/>
</dbReference>
<reference evidence="6" key="1">
    <citation type="submission" date="2022-11" db="UniProtKB">
        <authorList>
            <consortium name="WormBaseParasite"/>
        </authorList>
    </citation>
    <scope>IDENTIFICATION</scope>
</reference>
<feature type="binding site" evidence="2">
    <location>
        <position position="190"/>
    </location>
    <ligand>
        <name>Zn(2+)</name>
        <dbReference type="ChEBI" id="CHEBI:29105"/>
        <note>catalytic</note>
    </ligand>
</feature>
<dbReference type="Proteomes" id="UP000887569">
    <property type="component" value="Unplaced"/>
</dbReference>
<keyword evidence="1" id="KW-1015">Disulfide bond</keyword>
<comment type="caution">
    <text evidence="2">Lacks conserved residue(s) required for the propagation of feature annotation.</text>
</comment>
<feature type="domain" description="Peptidase M12A" evidence="4">
    <location>
        <begin position="82"/>
        <end position="232"/>
    </location>
</feature>
<evidence type="ECO:0000256" key="3">
    <source>
        <dbReference type="RuleBase" id="RU361183"/>
    </source>
</evidence>
<dbReference type="SMART" id="SM00235">
    <property type="entry name" value="ZnMc"/>
    <property type="match status" value="1"/>
</dbReference>
<dbReference type="InterPro" id="IPR024079">
    <property type="entry name" value="MetalloPept_cat_dom_sf"/>
</dbReference>
<dbReference type="PROSITE" id="PS51864">
    <property type="entry name" value="ASTACIN"/>
    <property type="match status" value="1"/>
</dbReference>
<evidence type="ECO:0000259" key="4">
    <source>
        <dbReference type="PROSITE" id="PS51864"/>
    </source>
</evidence>
<dbReference type="SUPFAM" id="SSF55486">
    <property type="entry name" value="Metalloproteases ('zincins'), catalytic domain"/>
    <property type="match status" value="1"/>
</dbReference>
<evidence type="ECO:0000313" key="5">
    <source>
        <dbReference type="Proteomes" id="UP000887569"/>
    </source>
</evidence>
<keyword evidence="2 3" id="KW-0862">Zinc</keyword>
<keyword evidence="2 3" id="KW-0482">Metalloprotease</keyword>
<dbReference type="Pfam" id="PF01400">
    <property type="entry name" value="Astacin"/>
    <property type="match status" value="1"/>
</dbReference>
<keyword evidence="5" id="KW-1185">Reference proteome</keyword>